<dbReference type="GeneID" id="19484826"/>
<accession>X5HZR0</accession>
<dbReference type="SUPFAM" id="SSF141571">
    <property type="entry name" value="Pentapeptide repeat-like"/>
    <property type="match status" value="1"/>
</dbReference>
<evidence type="ECO:0000313" key="1">
    <source>
        <dbReference type="EMBL" id="BAO58505.1"/>
    </source>
</evidence>
<protein>
    <recommendedName>
        <fullName evidence="3">Pentapeptide repeat-containing protein</fullName>
    </recommendedName>
</protein>
<proteinExistence type="predicted"/>
<evidence type="ECO:0008006" key="3">
    <source>
        <dbReference type="Google" id="ProtNLM"/>
    </source>
</evidence>
<dbReference type="Proteomes" id="UP000204527">
    <property type="component" value="Segment"/>
</dbReference>
<name>X5HZR0_BPKP2</name>
<organismHost>
    <name type="scientific">Pseudomonas aeruginosa</name>
    <dbReference type="NCBI Taxonomy" id="287"/>
</organismHost>
<dbReference type="RefSeq" id="YP_009030565.1">
    <property type="nucleotide sequence ID" value="NC_024123.1"/>
</dbReference>
<organism evidence="1 2">
    <name type="scientific">Pseudomonas phage KPP25</name>
    <name type="common">Bacteriophage KPP25</name>
    <dbReference type="NCBI Taxonomy" id="1462608"/>
    <lineage>
        <taxon>Viruses</taxon>
        <taxon>Duplodnaviria</taxon>
        <taxon>Heunggongvirae</taxon>
        <taxon>Uroviricota</taxon>
        <taxon>Caudoviricetes</taxon>
        <taxon>Kochitakasuvirus</taxon>
        <taxon>Kochitakasuvirus KPP25</taxon>
    </lineage>
</organism>
<dbReference type="EMBL" id="AB910393">
    <property type="protein sequence ID" value="BAO58505.1"/>
    <property type="molecule type" value="Genomic_DNA"/>
</dbReference>
<reference evidence="1 2" key="1">
    <citation type="journal article" date="2014" name="Virus Res.">
        <title>Characterization of a novel Pseudomonas aeruginosa bacteriophage, KPP25, of the family Podoviridae.</title>
        <authorList>
            <person name="Miyata R."/>
            <person name="Yamaguchi K."/>
            <person name="Uchiyama J."/>
            <person name="Shigehisa R."/>
            <person name="Takemura-Uchiyama I."/>
            <person name="Kato S."/>
            <person name="Ujihara T."/>
            <person name="Sakaguchi Y."/>
            <person name="Daibata M."/>
            <person name="Matsuzaki S."/>
        </authorList>
    </citation>
    <scope>NUCLEOTIDE SEQUENCE [LARGE SCALE GENOMIC DNA]</scope>
</reference>
<keyword evidence="2" id="KW-1185">Reference proteome</keyword>
<sequence length="358" mass="41064">MPSYADYPMPTKHKRLITKVEVSKAFEADLDNHLPVVSELAKVRTYADYGLRGTSSYDSYVNGFDFDKSNAPDAIPYIGSKAQLAKARTQHHGLFDKHVFNLALARHNPNPGTLMKPSRSRLDRSMCYSQFTDCFFDDCLFQNIDIVDATFTNCVFFGCTFNNCASYRTKFVNCIFLSTFFQEGKWANAKFTGCKMYRVRFCLSTHSVSTSMPQLEYVQFYMSKLVDVTFEGDIFYDTIFPMSHLIGVALIDVDLANVDMRTALHVDIESMRGCRLSRPNPTQFMSMNIHDYPIVYTSNVIQIGCQAFSMDQLRHCISMETQELYQLASDAPRLVKAHLKWLLKTIERFKPKPLPYEC</sequence>
<dbReference type="KEGG" id="vg:19484826"/>
<dbReference type="Gene3D" id="2.160.20.80">
    <property type="entry name" value="E3 ubiquitin-protein ligase SopA"/>
    <property type="match status" value="1"/>
</dbReference>
<evidence type="ECO:0000313" key="2">
    <source>
        <dbReference type="Proteomes" id="UP000204527"/>
    </source>
</evidence>